<dbReference type="EMBL" id="GQ241246">
    <property type="protein sequence ID" value="ACY35939.1"/>
    <property type="molecule type" value="Genomic_DNA"/>
</dbReference>
<reference evidence="1 2" key="1">
    <citation type="journal article" date="2010" name="Microbiology">
        <title>The endolysins of bacteriophages CMP1 and CN77 are specific for the lysis of Clavibacter michiganensis strains.</title>
        <authorList>
            <person name="Wittmann J."/>
            <person name="Eichenlaub R."/>
            <person name="Dreiseikelmann B."/>
        </authorList>
    </citation>
    <scope>NUCLEOTIDE SEQUENCE [LARGE SCALE GENOMIC DNA]</scope>
</reference>
<name>D0U227_9CAUD</name>
<proteinExistence type="predicted"/>
<protein>
    <submittedName>
        <fullName evidence="1">Uncharacterized protein</fullName>
    </submittedName>
</protein>
<accession>D0U227</accession>
<dbReference type="GeneID" id="8684229"/>
<dbReference type="RefSeq" id="YP_003359134.1">
    <property type="nucleotide sequence ID" value="NC_013698.1"/>
</dbReference>
<evidence type="ECO:0000313" key="2">
    <source>
        <dbReference type="Proteomes" id="UP000002628"/>
    </source>
</evidence>
<evidence type="ECO:0000313" key="1">
    <source>
        <dbReference type="EMBL" id="ACY35939.1"/>
    </source>
</evidence>
<keyword evidence="2" id="KW-1185">Reference proteome</keyword>
<dbReference type="KEGG" id="vg:8684229"/>
<dbReference type="Proteomes" id="UP000002628">
    <property type="component" value="Segment"/>
</dbReference>
<gene>
    <name evidence="1" type="ORF">CMP1-43</name>
</gene>
<sequence>MRAIEYALRVTAMEFTAPLEERIEAAKGLNEYGIFSRNNIAELAGLSEYEVLKAIPVARNRGGRLSASTLSLMYDLMLEYETYDMLSVDKLRAIVDGGTSLRFIERLTGIPQPSMSRWLRNGRRG</sequence>
<organism evidence="1 2">
    <name type="scientific">Clavibacter phage CMP1</name>
    <dbReference type="NCBI Taxonomy" id="686439"/>
    <lineage>
        <taxon>Viruses</taxon>
        <taxon>Duplodnaviria</taxon>
        <taxon>Heunggongvirae</taxon>
        <taxon>Uroviricota</taxon>
        <taxon>Caudoviricetes</taxon>
        <taxon>Cimpunavirus</taxon>
        <taxon>Cimpunavirus CMP1</taxon>
    </lineage>
</organism>